<feature type="region of interest" description="Disordered" evidence="2">
    <location>
        <begin position="348"/>
        <end position="392"/>
    </location>
</feature>
<gene>
    <name evidence="3" type="primary">SPOSA6832_01637</name>
</gene>
<feature type="region of interest" description="Disordered" evidence="2">
    <location>
        <begin position="408"/>
        <end position="446"/>
    </location>
</feature>
<name>A0A0D6EKA4_SPOSA</name>
<dbReference type="AlphaFoldDB" id="A0A0D6EKA4"/>
<dbReference type="InterPro" id="IPR039156">
    <property type="entry name" value="PHAF1/BROMI"/>
</dbReference>
<dbReference type="Proteomes" id="UP000243876">
    <property type="component" value="Unassembled WGS sequence"/>
</dbReference>
<dbReference type="EMBL" id="CENE01000005">
    <property type="protein sequence ID" value="CEQ40070.1"/>
    <property type="molecule type" value="Genomic_DNA"/>
</dbReference>
<dbReference type="GO" id="GO:0043001">
    <property type="term" value="P:Golgi to plasma membrane protein transport"/>
    <property type="evidence" value="ECO:0007669"/>
    <property type="project" value="TreeGrafter"/>
</dbReference>
<dbReference type="PANTHER" id="PTHR13465:SF2">
    <property type="entry name" value="PHAGOSOME ASSEMBLY FACTOR 1"/>
    <property type="match status" value="1"/>
</dbReference>
<feature type="compositionally biased region" description="Basic and acidic residues" evidence="2">
    <location>
        <begin position="434"/>
        <end position="443"/>
    </location>
</feature>
<dbReference type="PANTHER" id="PTHR13465">
    <property type="entry name" value="UPF0183 PROTEIN"/>
    <property type="match status" value="1"/>
</dbReference>
<evidence type="ECO:0000313" key="3">
    <source>
        <dbReference type="EMBL" id="CEQ40070.1"/>
    </source>
</evidence>
<comment type="similarity">
    <text evidence="1">Belongs to the PHAF1 family.</text>
</comment>
<dbReference type="InterPro" id="IPR005373">
    <property type="entry name" value="PHAF1"/>
</dbReference>
<dbReference type="OrthoDB" id="411211at2759"/>
<accession>A0A0D6EKA4</accession>
<keyword evidence="4" id="KW-1185">Reference proteome</keyword>
<organism evidence="3 4">
    <name type="scientific">Sporidiobolus salmonicolor</name>
    <name type="common">Yeast-like fungus</name>
    <name type="synonym">Sporobolomyces salmonicolor</name>
    <dbReference type="NCBI Taxonomy" id="5005"/>
    <lineage>
        <taxon>Eukaryota</taxon>
        <taxon>Fungi</taxon>
        <taxon>Dikarya</taxon>
        <taxon>Basidiomycota</taxon>
        <taxon>Pucciniomycotina</taxon>
        <taxon>Microbotryomycetes</taxon>
        <taxon>Sporidiobolales</taxon>
        <taxon>Sporidiobolaceae</taxon>
        <taxon>Sporobolomyces</taxon>
    </lineage>
</organism>
<dbReference type="Pfam" id="PF03676">
    <property type="entry name" value="PHAF1"/>
    <property type="match status" value="1"/>
</dbReference>
<evidence type="ECO:0000256" key="1">
    <source>
        <dbReference type="ARBA" id="ARBA00024339"/>
    </source>
</evidence>
<protein>
    <submittedName>
        <fullName evidence="3">SPOSA6832_01637-mRNA-1:cds</fullName>
    </submittedName>
</protein>
<reference evidence="4" key="1">
    <citation type="submission" date="2015-02" db="EMBL/GenBank/DDBJ databases">
        <authorList>
            <person name="Gon?alves P."/>
        </authorList>
    </citation>
    <scope>NUCLEOTIDE SEQUENCE [LARGE SCALE GENOMIC DNA]</scope>
</reference>
<evidence type="ECO:0000313" key="4">
    <source>
        <dbReference type="Proteomes" id="UP000243876"/>
    </source>
</evidence>
<sequence>MPSPLDLSPGDSLGPFHLGSLLFNVLNHIRSHRSVYPAAKLAWDDDSPSSSPIHLILSSPPLHLTFCPLEQRLCRIEVGSASPGSWVSYRGKRLKDARDDEEDLVKTVRRVLGPTYGSSQGTGGASGEKEMLSYPGVAFGVVKDGAGGSSLSRIVLTPLPAPPNVPVDQAWLHPALPDSPSAANGDLSVAEILLDSSRKPSAVILHFHSSPEGSINPIELRIGSTTSEDVLCELSSAVRSFWKEDDRMSIHNASAPSPSSSDPSMALNPYFLSYPHLGLTLLVSPPQSPSSAPHLLTKIILHSNLPGEVNFGRNARCAWRLASQGQEGEAGRGVGVEDGFETVREMLKPSGSSNRSVNGRGAPPSPYVAPVPTGGLRPKTKLANGRKPSAREKEVDLLGLSLNLEDSIRSGASGSSGRGSAEGGDAAEVDEEERPMILDRTADGGEGCIKGKTTEIHGFPGIALEVTGSGDIETVWLF</sequence>
<dbReference type="GO" id="GO:0005802">
    <property type="term" value="C:trans-Golgi network"/>
    <property type="evidence" value="ECO:0007669"/>
    <property type="project" value="TreeGrafter"/>
</dbReference>
<evidence type="ECO:0000256" key="2">
    <source>
        <dbReference type="SAM" id="MobiDB-lite"/>
    </source>
</evidence>
<feature type="compositionally biased region" description="Low complexity" evidence="2">
    <location>
        <begin position="350"/>
        <end position="361"/>
    </location>
</feature>
<proteinExistence type="inferred from homology"/>